<feature type="chain" id="PRO_5015594812" description="Flagellar L-ring protein" evidence="9">
    <location>
        <begin position="23"/>
        <end position="249"/>
    </location>
</feature>
<dbReference type="NCBIfam" id="NF001305">
    <property type="entry name" value="PRK00249.1-5"/>
    <property type="match status" value="1"/>
</dbReference>
<gene>
    <name evidence="7" type="primary">flgH</name>
    <name evidence="10" type="ORF">C8P69_10856</name>
</gene>
<dbReference type="PANTHER" id="PTHR34933:SF1">
    <property type="entry name" value="FLAGELLAR L-RING PROTEIN"/>
    <property type="match status" value="1"/>
</dbReference>
<proteinExistence type="inferred from homology"/>
<keyword evidence="11" id="KW-1185">Reference proteome</keyword>
<name>A0A2T4YZ45_9HYPH</name>
<sequence>MFARSQHSLRPLLLIAAGLSVAACGAPDRLRNVGRAPQLSAVENPQTQPGYRPVSMPMPEPQPVSHNPNSLWRNGSRAFFRDQRAQRVGDILTVKVKFQDQANVQNTTNQSRTGSQTMGTPSLFGAERLIARTGADPASLVSTTGTNSNEGKGTVTRSETLATNVAAVVMQVLPNGNLVLEGKQEVRVNFEVRELIVAGVVRPEDIESDNTIDSNKIAQARIGYGGRGQITDQQQPRYGQQVLDVLLPF</sequence>
<keyword evidence="5 7" id="KW-0975">Bacterial flagellum</keyword>
<feature type="signal peptide" evidence="9">
    <location>
        <begin position="1"/>
        <end position="22"/>
    </location>
</feature>
<dbReference type="InterPro" id="IPR000527">
    <property type="entry name" value="Flag_Lring"/>
</dbReference>
<dbReference type="HAMAP" id="MF_00415">
    <property type="entry name" value="FlgH"/>
    <property type="match status" value="1"/>
</dbReference>
<evidence type="ECO:0000313" key="11">
    <source>
        <dbReference type="Proteomes" id="UP000241808"/>
    </source>
</evidence>
<keyword evidence="6 7" id="KW-0998">Cell outer membrane</keyword>
<accession>A0A2T4YZ45</accession>
<evidence type="ECO:0000256" key="4">
    <source>
        <dbReference type="ARBA" id="ARBA00023136"/>
    </source>
</evidence>
<comment type="caution">
    <text evidence="10">The sequence shown here is derived from an EMBL/GenBank/DDBJ whole genome shotgun (WGS) entry which is preliminary data.</text>
</comment>
<dbReference type="Pfam" id="PF02107">
    <property type="entry name" value="FlgH"/>
    <property type="match status" value="1"/>
</dbReference>
<dbReference type="EMBL" id="PZZL01000008">
    <property type="protein sequence ID" value="PTM52256.1"/>
    <property type="molecule type" value="Genomic_DNA"/>
</dbReference>
<evidence type="ECO:0000256" key="3">
    <source>
        <dbReference type="ARBA" id="ARBA00022729"/>
    </source>
</evidence>
<evidence type="ECO:0000256" key="8">
    <source>
        <dbReference type="SAM" id="MobiDB-lite"/>
    </source>
</evidence>
<evidence type="ECO:0000313" key="10">
    <source>
        <dbReference type="EMBL" id="PTM52256.1"/>
    </source>
</evidence>
<comment type="subunit">
    <text evidence="7">The basal body constitutes a major portion of the flagellar organelle and consists of four rings (L,P,S, and M) mounted on a central rod.</text>
</comment>
<evidence type="ECO:0000256" key="7">
    <source>
        <dbReference type="HAMAP-Rule" id="MF_00415"/>
    </source>
</evidence>
<keyword evidence="7" id="KW-0449">Lipoprotein</keyword>
<protein>
    <recommendedName>
        <fullName evidence="7">Flagellar L-ring protein</fullName>
    </recommendedName>
    <alternativeName>
        <fullName evidence="7">Basal body L-ring protein</fullName>
    </alternativeName>
</protein>
<organism evidence="10 11">
    <name type="scientific">Phreatobacter oligotrophus</name>
    <dbReference type="NCBI Taxonomy" id="1122261"/>
    <lineage>
        <taxon>Bacteria</taxon>
        <taxon>Pseudomonadati</taxon>
        <taxon>Pseudomonadota</taxon>
        <taxon>Alphaproteobacteria</taxon>
        <taxon>Hyphomicrobiales</taxon>
        <taxon>Phreatobacteraceae</taxon>
        <taxon>Phreatobacter</taxon>
    </lineage>
</organism>
<comment type="function">
    <text evidence="1 7">Assembles around the rod to form the L-ring and probably protects the motor/basal body from shearing forces during rotation.</text>
</comment>
<evidence type="ECO:0000256" key="9">
    <source>
        <dbReference type="SAM" id="SignalP"/>
    </source>
</evidence>
<dbReference type="GO" id="GO:0009427">
    <property type="term" value="C:bacterial-type flagellum basal body, distal rod, L ring"/>
    <property type="evidence" value="ECO:0007669"/>
    <property type="project" value="InterPro"/>
</dbReference>
<dbReference type="OrthoDB" id="9789227at2"/>
<comment type="similarity">
    <text evidence="2 7">Belongs to the FlgH family.</text>
</comment>
<evidence type="ECO:0000256" key="2">
    <source>
        <dbReference type="ARBA" id="ARBA00006929"/>
    </source>
</evidence>
<keyword evidence="10" id="KW-0966">Cell projection</keyword>
<dbReference type="PANTHER" id="PTHR34933">
    <property type="entry name" value="FLAGELLAR L-RING PROTEIN"/>
    <property type="match status" value="1"/>
</dbReference>
<dbReference type="GO" id="GO:0003774">
    <property type="term" value="F:cytoskeletal motor activity"/>
    <property type="evidence" value="ECO:0007669"/>
    <property type="project" value="InterPro"/>
</dbReference>
<keyword evidence="10" id="KW-0282">Flagellum</keyword>
<comment type="subcellular location">
    <subcellularLocation>
        <location evidence="7">Cell outer membrane</location>
        <topology evidence="7">Lipid-anchor</topology>
    </subcellularLocation>
    <subcellularLocation>
        <location evidence="7">Bacterial flagellum basal body</location>
    </subcellularLocation>
</comment>
<dbReference type="GO" id="GO:0009279">
    <property type="term" value="C:cell outer membrane"/>
    <property type="evidence" value="ECO:0007669"/>
    <property type="project" value="UniProtKB-SubCell"/>
</dbReference>
<keyword evidence="3 7" id="KW-0732">Signal</keyword>
<keyword evidence="4 7" id="KW-0472">Membrane</keyword>
<evidence type="ECO:0000256" key="6">
    <source>
        <dbReference type="ARBA" id="ARBA00023237"/>
    </source>
</evidence>
<dbReference type="PRINTS" id="PR01008">
    <property type="entry name" value="FLGLRINGFLGH"/>
</dbReference>
<dbReference type="AlphaFoldDB" id="A0A2T4YZ45"/>
<reference evidence="10 11" key="1">
    <citation type="submission" date="2018-04" db="EMBL/GenBank/DDBJ databases">
        <title>Genomic Encyclopedia of Archaeal and Bacterial Type Strains, Phase II (KMG-II): from individual species to whole genera.</title>
        <authorList>
            <person name="Goeker M."/>
        </authorList>
    </citation>
    <scope>NUCLEOTIDE SEQUENCE [LARGE SCALE GENOMIC DNA]</scope>
    <source>
        <strain evidence="10 11">DSM 25521</strain>
    </source>
</reference>
<feature type="region of interest" description="Disordered" evidence="8">
    <location>
        <begin position="35"/>
        <end position="68"/>
    </location>
</feature>
<evidence type="ECO:0000256" key="1">
    <source>
        <dbReference type="ARBA" id="ARBA00002591"/>
    </source>
</evidence>
<dbReference type="PROSITE" id="PS51257">
    <property type="entry name" value="PROKAR_LIPOPROTEIN"/>
    <property type="match status" value="1"/>
</dbReference>
<keyword evidence="10" id="KW-0969">Cilium</keyword>
<dbReference type="GO" id="GO:0071973">
    <property type="term" value="P:bacterial-type flagellum-dependent cell motility"/>
    <property type="evidence" value="ECO:0007669"/>
    <property type="project" value="InterPro"/>
</dbReference>
<dbReference type="Proteomes" id="UP000241808">
    <property type="component" value="Unassembled WGS sequence"/>
</dbReference>
<evidence type="ECO:0000256" key="5">
    <source>
        <dbReference type="ARBA" id="ARBA00023143"/>
    </source>
</evidence>